<evidence type="ECO:0000256" key="1">
    <source>
        <dbReference type="SAM" id="Phobius"/>
    </source>
</evidence>
<keyword evidence="3" id="KW-1185">Reference proteome</keyword>
<evidence type="ECO:0008006" key="4">
    <source>
        <dbReference type="Google" id="ProtNLM"/>
    </source>
</evidence>
<feature type="transmembrane region" description="Helical" evidence="1">
    <location>
        <begin position="465"/>
        <end position="487"/>
    </location>
</feature>
<evidence type="ECO:0000313" key="3">
    <source>
        <dbReference type="Proteomes" id="UP000030746"/>
    </source>
</evidence>
<proteinExistence type="predicted"/>
<dbReference type="GeneID" id="20240713"/>
<gene>
    <name evidence="2" type="ORF">LOTGIDRAFT_167849</name>
</gene>
<dbReference type="Proteomes" id="UP000030746">
    <property type="component" value="Unassembled WGS sequence"/>
</dbReference>
<dbReference type="CTD" id="20240713"/>
<accession>V3ZWE0</accession>
<dbReference type="EMBL" id="KB203275">
    <property type="protein sequence ID" value="ESO85276.1"/>
    <property type="molecule type" value="Genomic_DNA"/>
</dbReference>
<dbReference type="HOGENOM" id="CLU_463290_0_0_1"/>
<keyword evidence="1" id="KW-1133">Transmembrane helix</keyword>
<dbReference type="RefSeq" id="XP_009063981.1">
    <property type="nucleotide sequence ID" value="XM_009065733.1"/>
</dbReference>
<dbReference type="KEGG" id="lgi:LOTGIDRAFT_167849"/>
<reference evidence="2 3" key="1">
    <citation type="journal article" date="2013" name="Nature">
        <title>Insights into bilaterian evolution from three spiralian genomes.</title>
        <authorList>
            <person name="Simakov O."/>
            <person name="Marletaz F."/>
            <person name="Cho S.J."/>
            <person name="Edsinger-Gonzales E."/>
            <person name="Havlak P."/>
            <person name="Hellsten U."/>
            <person name="Kuo D.H."/>
            <person name="Larsson T."/>
            <person name="Lv J."/>
            <person name="Arendt D."/>
            <person name="Savage R."/>
            <person name="Osoegawa K."/>
            <person name="de Jong P."/>
            <person name="Grimwood J."/>
            <person name="Chapman J.A."/>
            <person name="Shapiro H."/>
            <person name="Aerts A."/>
            <person name="Otillar R.P."/>
            <person name="Terry A.Y."/>
            <person name="Boore J.L."/>
            <person name="Grigoriev I.V."/>
            <person name="Lindberg D.R."/>
            <person name="Seaver E.C."/>
            <person name="Weisblat D.A."/>
            <person name="Putnam N.H."/>
            <person name="Rokhsar D.S."/>
        </authorList>
    </citation>
    <scope>NUCLEOTIDE SEQUENCE [LARGE SCALE GENOMIC DNA]</scope>
</reference>
<dbReference type="AlphaFoldDB" id="V3ZWE0"/>
<protein>
    <recommendedName>
        <fullName evidence="4">SGNH domain-containing protein</fullName>
    </recommendedName>
</protein>
<sequence length="589" mass="68259">MTNGRWHQNPMTRSQKMDINKFLIDAATKNKLPITYQRADKKCGNVTFDHRLYFRAICDRDGATPCCYNNQCVNRTVEQCRCPNCYDLRDVITPEYADWIPTDPRCAVKKIDYKDACELLSGYTLTFLGDSIIRQIYTAFLIYIRNNYIDGAIQSTRRDIQYNCLRYRMFGEDLCRTNLDRNAKACDGKLQLRYQRIADKSKNHKQVMLDVMKIIPHEKSLLIFGSGGGISDFNPGHHIETFLKPVMDLYKSLKKPYRLLWIQPSYFNIIKKPFHRQTNDHVQSYIDGVVPYLKSQGVPIMNFRDITKGILSHDGLHSSLGMNLWKSHILMNYIQELYNKREWWKPIPNRRWNGTVKTYTKPAYKKRKLNTIIDIIIEIIQVHYYSQTQTFVVIRQNINTTSVLYLTGDMNWKVLAGVLLVLYVTVTTTKEIRDTASNIQHGLSLAKEIGDFVVAKNFTNVIGKLATAVTPFLGIVGPFVSFIMGFFRQPESAELKAIKRLYTEVDNRFDKVDLQFIEVKQLIDWSKIQIQYSDIEQKINAANGVFECIYKFSTGALNITTSAFVTNFDNDYQNSGIKLYDGIMNEGRR</sequence>
<name>V3ZWE0_LOTGI</name>
<keyword evidence="1" id="KW-0812">Transmembrane</keyword>
<evidence type="ECO:0000313" key="2">
    <source>
        <dbReference type="EMBL" id="ESO85276.1"/>
    </source>
</evidence>
<dbReference type="OrthoDB" id="6056206at2759"/>
<keyword evidence="1" id="KW-0472">Membrane</keyword>
<organism evidence="2 3">
    <name type="scientific">Lottia gigantea</name>
    <name type="common">Giant owl limpet</name>
    <dbReference type="NCBI Taxonomy" id="225164"/>
    <lineage>
        <taxon>Eukaryota</taxon>
        <taxon>Metazoa</taxon>
        <taxon>Spiralia</taxon>
        <taxon>Lophotrochozoa</taxon>
        <taxon>Mollusca</taxon>
        <taxon>Gastropoda</taxon>
        <taxon>Patellogastropoda</taxon>
        <taxon>Lottioidea</taxon>
        <taxon>Lottiidae</taxon>
        <taxon>Lottia</taxon>
    </lineage>
</organism>